<dbReference type="Proteomes" id="UP000827133">
    <property type="component" value="Unassembled WGS sequence"/>
</dbReference>
<dbReference type="AlphaFoldDB" id="A0A9P8D894"/>
<keyword evidence="3" id="KW-0804">Transcription</keyword>
<dbReference type="GO" id="GO:0042796">
    <property type="term" value="P:snRNA transcription by RNA polymerase III"/>
    <property type="evidence" value="ECO:0007669"/>
    <property type="project" value="TreeGrafter"/>
</dbReference>
<dbReference type="GO" id="GO:0000978">
    <property type="term" value="F:RNA polymerase II cis-regulatory region sequence-specific DNA binding"/>
    <property type="evidence" value="ECO:0007669"/>
    <property type="project" value="TreeGrafter"/>
</dbReference>
<evidence type="ECO:0000256" key="3">
    <source>
        <dbReference type="ARBA" id="ARBA00023163"/>
    </source>
</evidence>
<comment type="caution">
    <text evidence="8">The sequence shown here is derived from an EMBL/GenBank/DDBJ whole genome shotgun (WGS) entry which is preliminary data.</text>
</comment>
<dbReference type="InterPro" id="IPR051575">
    <property type="entry name" value="Myb-like_DNA-bd"/>
</dbReference>
<evidence type="ECO:0000256" key="1">
    <source>
        <dbReference type="ARBA" id="ARBA00023015"/>
    </source>
</evidence>
<dbReference type="GO" id="GO:0042795">
    <property type="term" value="P:snRNA transcription by RNA polymerase II"/>
    <property type="evidence" value="ECO:0007669"/>
    <property type="project" value="TreeGrafter"/>
</dbReference>
<dbReference type="Gene3D" id="1.10.10.60">
    <property type="entry name" value="Homeodomain-like"/>
    <property type="match status" value="2"/>
</dbReference>
<dbReference type="RefSeq" id="XP_044676184.1">
    <property type="nucleotide sequence ID" value="XM_044829509.1"/>
</dbReference>
<dbReference type="EMBL" id="JAHBCI010000009">
    <property type="protein sequence ID" value="KAG9497184.1"/>
    <property type="molecule type" value="Genomic_DNA"/>
</dbReference>
<dbReference type="GeneID" id="68319832"/>
<dbReference type="PROSITE" id="PS51294">
    <property type="entry name" value="HTH_MYB"/>
    <property type="match status" value="2"/>
</dbReference>
<proteinExistence type="predicted"/>
<dbReference type="Pfam" id="PF13921">
    <property type="entry name" value="Myb_DNA-bind_6"/>
    <property type="match status" value="1"/>
</dbReference>
<dbReference type="InterPro" id="IPR017930">
    <property type="entry name" value="Myb_dom"/>
</dbReference>
<dbReference type="InterPro" id="IPR001005">
    <property type="entry name" value="SANT/Myb"/>
</dbReference>
<evidence type="ECO:0000313" key="8">
    <source>
        <dbReference type="EMBL" id="KAG9497184.1"/>
    </source>
</evidence>
<dbReference type="SMART" id="SM00717">
    <property type="entry name" value="SANT"/>
    <property type="match status" value="2"/>
</dbReference>
<evidence type="ECO:0000256" key="5">
    <source>
        <dbReference type="SAM" id="MobiDB-lite"/>
    </source>
</evidence>
<dbReference type="CDD" id="cd00167">
    <property type="entry name" value="SANT"/>
    <property type="match status" value="1"/>
</dbReference>
<gene>
    <name evidence="8" type="ORF">J7337_011976</name>
</gene>
<dbReference type="PANTHER" id="PTHR46621:SF1">
    <property type="entry name" value="SNRNA-ACTIVATING PROTEIN COMPLEX SUBUNIT 4"/>
    <property type="match status" value="1"/>
</dbReference>
<keyword evidence="1" id="KW-0805">Transcription regulation</keyword>
<keyword evidence="9" id="KW-1185">Reference proteome</keyword>
<feature type="domain" description="HTH myb-type" evidence="7">
    <location>
        <begin position="75"/>
        <end position="111"/>
    </location>
</feature>
<accession>A0A9P8D894</accession>
<evidence type="ECO:0000256" key="2">
    <source>
        <dbReference type="ARBA" id="ARBA00023125"/>
    </source>
</evidence>
<protein>
    <submittedName>
        <fullName evidence="8">Uncharacterized protein</fullName>
    </submittedName>
</protein>
<dbReference type="KEGG" id="fmu:J7337_011976"/>
<keyword evidence="2" id="KW-0238">DNA-binding</keyword>
<evidence type="ECO:0000313" key="9">
    <source>
        <dbReference type="Proteomes" id="UP000827133"/>
    </source>
</evidence>
<reference evidence="8" key="1">
    <citation type="journal article" date="2021" name="Mol. Plant Microbe Interact.">
        <title>Telomere to telomere genome assembly of Fusarium musae F31, causal agent of crown rot disease of banana.</title>
        <authorList>
            <person name="Degradi L."/>
            <person name="Tava V."/>
            <person name="Kunova A."/>
            <person name="Cortesi P."/>
            <person name="Saracchi M."/>
            <person name="Pasquali M."/>
        </authorList>
    </citation>
    <scope>NUCLEOTIDE SEQUENCE</scope>
    <source>
        <strain evidence="8">F31</strain>
    </source>
</reference>
<dbReference type="InterPro" id="IPR009057">
    <property type="entry name" value="Homeodomain-like_sf"/>
</dbReference>
<feature type="region of interest" description="Disordered" evidence="5">
    <location>
        <begin position="1"/>
        <end position="26"/>
    </location>
</feature>
<evidence type="ECO:0000259" key="6">
    <source>
        <dbReference type="PROSITE" id="PS50090"/>
    </source>
</evidence>
<evidence type="ECO:0000256" key="4">
    <source>
        <dbReference type="ARBA" id="ARBA00023242"/>
    </source>
</evidence>
<feature type="domain" description="Myb-like" evidence="6">
    <location>
        <begin position="71"/>
        <end position="106"/>
    </location>
</feature>
<dbReference type="SUPFAM" id="SSF46689">
    <property type="entry name" value="Homeodomain-like"/>
    <property type="match status" value="1"/>
</dbReference>
<feature type="domain" description="Myb-like" evidence="6">
    <location>
        <begin position="14"/>
        <end position="70"/>
    </location>
</feature>
<dbReference type="GO" id="GO:0001006">
    <property type="term" value="F:RNA polymerase III type 3 promoter sequence-specific DNA binding"/>
    <property type="evidence" value="ECO:0007669"/>
    <property type="project" value="TreeGrafter"/>
</dbReference>
<evidence type="ECO:0000259" key="7">
    <source>
        <dbReference type="PROSITE" id="PS51294"/>
    </source>
</evidence>
<keyword evidence="4" id="KW-0539">Nucleus</keyword>
<dbReference type="PANTHER" id="PTHR46621">
    <property type="entry name" value="SNRNA-ACTIVATING PROTEIN COMPLEX SUBUNIT 4"/>
    <property type="match status" value="1"/>
</dbReference>
<organism evidence="8 9">
    <name type="scientific">Fusarium musae</name>
    <dbReference type="NCBI Taxonomy" id="1042133"/>
    <lineage>
        <taxon>Eukaryota</taxon>
        <taxon>Fungi</taxon>
        <taxon>Dikarya</taxon>
        <taxon>Ascomycota</taxon>
        <taxon>Pezizomycotina</taxon>
        <taxon>Sordariomycetes</taxon>
        <taxon>Hypocreomycetidae</taxon>
        <taxon>Hypocreales</taxon>
        <taxon>Nectriaceae</taxon>
        <taxon>Fusarium</taxon>
    </lineage>
</organism>
<name>A0A9P8D894_9HYPO</name>
<feature type="domain" description="HTH myb-type" evidence="7">
    <location>
        <begin position="14"/>
        <end position="74"/>
    </location>
</feature>
<sequence length="111" mass="12350">MSGQETSPKSPPANTPKHRRPWTPAEDATLRTLVGHFGASRGSEGRWKDIASGLEGRTAKDCRKRWLHSLDPSLRKGRWTSQEDEILLSAYARLGPLWNEIGKLIPPPVIA</sequence>
<dbReference type="GO" id="GO:0019185">
    <property type="term" value="C:snRNA-activating protein complex"/>
    <property type="evidence" value="ECO:0007669"/>
    <property type="project" value="TreeGrafter"/>
</dbReference>
<dbReference type="PROSITE" id="PS50090">
    <property type="entry name" value="MYB_LIKE"/>
    <property type="match status" value="2"/>
</dbReference>